<keyword evidence="2" id="KW-1185">Reference proteome</keyword>
<name>A0ABU2A479_9BURK</name>
<reference evidence="1 2" key="1">
    <citation type="submission" date="2023-07" db="EMBL/GenBank/DDBJ databases">
        <title>Sorghum-associated microbial communities from plants grown in Nebraska, USA.</title>
        <authorList>
            <person name="Schachtman D."/>
        </authorList>
    </citation>
    <scope>NUCLEOTIDE SEQUENCE [LARGE SCALE GENOMIC DNA]</scope>
    <source>
        <strain evidence="1 2">BE316</strain>
    </source>
</reference>
<dbReference type="EMBL" id="JAVDXV010000002">
    <property type="protein sequence ID" value="MDR7332002.1"/>
    <property type="molecule type" value="Genomic_DNA"/>
</dbReference>
<sequence>MISNASVEDFKDICGALRRRAAETTHKVCLNEKQNAAARGMLSSSTAVHAVDRAAAETFFSFAGESFEALKAMNDAEPTDDGGARRDQLRALLEAQIAELASAVIGARNQHRRTSGLQNQSLIEDRFHEVVERAVAEFKGRIGLAATARGNRPTPSPAVIHSPTFHGSVANYQAGDHNTATVMQSGTQVSAAEAKAALDLLIQALGQASHIAPSQRSEVIEVLEQVKVEADKERPNRRSVGGLVGGVRDVLEGLQAAPGAWDTVRTWCDFIATSVT</sequence>
<evidence type="ECO:0000313" key="2">
    <source>
        <dbReference type="Proteomes" id="UP001180825"/>
    </source>
</evidence>
<protein>
    <submittedName>
        <fullName evidence="1">Uncharacterized protein</fullName>
    </submittedName>
</protein>
<proteinExistence type="predicted"/>
<accession>A0ABU2A479</accession>
<dbReference type="RefSeq" id="WP_310325953.1">
    <property type="nucleotide sequence ID" value="NZ_JAVDXV010000002.1"/>
</dbReference>
<organism evidence="1 2">
    <name type="scientific">Roseateles asaccharophilus</name>
    <dbReference type="NCBI Taxonomy" id="582607"/>
    <lineage>
        <taxon>Bacteria</taxon>
        <taxon>Pseudomonadati</taxon>
        <taxon>Pseudomonadota</taxon>
        <taxon>Betaproteobacteria</taxon>
        <taxon>Burkholderiales</taxon>
        <taxon>Sphaerotilaceae</taxon>
        <taxon>Roseateles</taxon>
    </lineage>
</organism>
<gene>
    <name evidence="1" type="ORF">J2X21_001128</name>
</gene>
<evidence type="ECO:0000313" key="1">
    <source>
        <dbReference type="EMBL" id="MDR7332002.1"/>
    </source>
</evidence>
<comment type="caution">
    <text evidence="1">The sequence shown here is derived from an EMBL/GenBank/DDBJ whole genome shotgun (WGS) entry which is preliminary data.</text>
</comment>
<dbReference type="Proteomes" id="UP001180825">
    <property type="component" value="Unassembled WGS sequence"/>
</dbReference>